<proteinExistence type="predicted"/>
<comment type="caution">
    <text evidence="2">The sequence shown here is derived from an EMBL/GenBank/DDBJ whole genome shotgun (WGS) entry which is preliminary data.</text>
</comment>
<accession>A0A392T0K7</accession>
<dbReference type="Proteomes" id="UP000265520">
    <property type="component" value="Unassembled WGS sequence"/>
</dbReference>
<evidence type="ECO:0000313" key="2">
    <source>
        <dbReference type="EMBL" id="MCI53907.1"/>
    </source>
</evidence>
<sequence>MENVRERASVISHVLTPILSPEAVFKEQDLRLEAELNEEADKSLEDSSIQGSFVAGTQEDQSQGEHQLATPDR</sequence>
<feature type="non-terminal residue" evidence="2">
    <location>
        <position position="73"/>
    </location>
</feature>
<name>A0A392T0K7_9FABA</name>
<organism evidence="2 3">
    <name type="scientific">Trifolium medium</name>
    <dbReference type="NCBI Taxonomy" id="97028"/>
    <lineage>
        <taxon>Eukaryota</taxon>
        <taxon>Viridiplantae</taxon>
        <taxon>Streptophyta</taxon>
        <taxon>Embryophyta</taxon>
        <taxon>Tracheophyta</taxon>
        <taxon>Spermatophyta</taxon>
        <taxon>Magnoliopsida</taxon>
        <taxon>eudicotyledons</taxon>
        <taxon>Gunneridae</taxon>
        <taxon>Pentapetalae</taxon>
        <taxon>rosids</taxon>
        <taxon>fabids</taxon>
        <taxon>Fabales</taxon>
        <taxon>Fabaceae</taxon>
        <taxon>Papilionoideae</taxon>
        <taxon>50 kb inversion clade</taxon>
        <taxon>NPAAA clade</taxon>
        <taxon>Hologalegina</taxon>
        <taxon>IRL clade</taxon>
        <taxon>Trifolieae</taxon>
        <taxon>Trifolium</taxon>
    </lineage>
</organism>
<dbReference type="AlphaFoldDB" id="A0A392T0K7"/>
<reference evidence="2 3" key="1">
    <citation type="journal article" date="2018" name="Front. Plant Sci.">
        <title>Red Clover (Trifolium pratense) and Zigzag Clover (T. medium) - A Picture of Genomic Similarities and Differences.</title>
        <authorList>
            <person name="Dluhosova J."/>
            <person name="Istvanek J."/>
            <person name="Nedelnik J."/>
            <person name="Repkova J."/>
        </authorList>
    </citation>
    <scope>NUCLEOTIDE SEQUENCE [LARGE SCALE GENOMIC DNA]</scope>
    <source>
        <strain evidence="3">cv. 10/8</strain>
        <tissue evidence="2">Leaf</tissue>
    </source>
</reference>
<feature type="compositionally biased region" description="Basic and acidic residues" evidence="1">
    <location>
        <begin position="36"/>
        <end position="45"/>
    </location>
</feature>
<evidence type="ECO:0000256" key="1">
    <source>
        <dbReference type="SAM" id="MobiDB-lite"/>
    </source>
</evidence>
<protein>
    <submittedName>
        <fullName evidence="2">Uncharacterized protein</fullName>
    </submittedName>
</protein>
<dbReference type="EMBL" id="LXQA010470884">
    <property type="protein sequence ID" value="MCI53907.1"/>
    <property type="molecule type" value="Genomic_DNA"/>
</dbReference>
<feature type="region of interest" description="Disordered" evidence="1">
    <location>
        <begin position="36"/>
        <end position="73"/>
    </location>
</feature>
<evidence type="ECO:0000313" key="3">
    <source>
        <dbReference type="Proteomes" id="UP000265520"/>
    </source>
</evidence>
<keyword evidence="3" id="KW-1185">Reference proteome</keyword>